<organism evidence="2 3">
    <name type="scientific">Sedimentitalea todarodis</name>
    <dbReference type="NCBI Taxonomy" id="1631240"/>
    <lineage>
        <taxon>Bacteria</taxon>
        <taxon>Pseudomonadati</taxon>
        <taxon>Pseudomonadota</taxon>
        <taxon>Alphaproteobacteria</taxon>
        <taxon>Rhodobacterales</taxon>
        <taxon>Paracoccaceae</taxon>
        <taxon>Sedimentitalea</taxon>
    </lineage>
</organism>
<evidence type="ECO:0000313" key="3">
    <source>
        <dbReference type="Proteomes" id="UP001255416"/>
    </source>
</evidence>
<name>A0ABU3V8R3_9RHOB</name>
<reference evidence="3" key="1">
    <citation type="submission" date="2023-05" db="EMBL/GenBank/DDBJ databases">
        <title>Sedimentitalea sp. nov. JM2-8.</title>
        <authorList>
            <person name="Huang J."/>
        </authorList>
    </citation>
    <scope>NUCLEOTIDE SEQUENCE [LARGE SCALE GENOMIC DNA]</scope>
    <source>
        <strain evidence="3">KHS03</strain>
    </source>
</reference>
<evidence type="ECO:0000313" key="2">
    <source>
        <dbReference type="EMBL" id="MDU9002540.1"/>
    </source>
</evidence>
<gene>
    <name evidence="2" type="ORF">QO231_01590</name>
</gene>
<proteinExistence type="predicted"/>
<evidence type="ECO:0000256" key="1">
    <source>
        <dbReference type="SAM" id="Phobius"/>
    </source>
</evidence>
<dbReference type="Proteomes" id="UP001255416">
    <property type="component" value="Unassembled WGS sequence"/>
</dbReference>
<feature type="transmembrane region" description="Helical" evidence="1">
    <location>
        <begin position="25"/>
        <end position="41"/>
    </location>
</feature>
<keyword evidence="1" id="KW-1133">Transmembrane helix</keyword>
<protein>
    <submittedName>
        <fullName evidence="2">Uncharacterized protein</fullName>
    </submittedName>
</protein>
<comment type="caution">
    <text evidence="2">The sequence shown here is derived from an EMBL/GenBank/DDBJ whole genome shotgun (WGS) entry which is preliminary data.</text>
</comment>
<keyword evidence="1" id="KW-0472">Membrane</keyword>
<sequence length="76" mass="8038">MTHTADCLPASTARPATRWFRGSRIWIALPLIAALAGLVALERGGTGGFLAGLNLETGSIPGEDWHGNVRRSTPAR</sequence>
<dbReference type="RefSeq" id="WP_316772515.1">
    <property type="nucleotide sequence ID" value="NZ_JASMWN010000001.1"/>
</dbReference>
<keyword evidence="1" id="KW-0812">Transmembrane</keyword>
<keyword evidence="3" id="KW-1185">Reference proteome</keyword>
<accession>A0ABU3V8R3</accession>
<dbReference type="EMBL" id="JASMWN010000001">
    <property type="protein sequence ID" value="MDU9002540.1"/>
    <property type="molecule type" value="Genomic_DNA"/>
</dbReference>